<proteinExistence type="predicted"/>
<evidence type="ECO:0000256" key="1">
    <source>
        <dbReference type="SAM" id="MobiDB-lite"/>
    </source>
</evidence>
<feature type="compositionally biased region" description="Basic and acidic residues" evidence="1">
    <location>
        <begin position="48"/>
        <end position="61"/>
    </location>
</feature>
<evidence type="ECO:0000313" key="3">
    <source>
        <dbReference type="Proteomes" id="UP000179010"/>
    </source>
</evidence>
<dbReference type="Proteomes" id="UP000179010">
    <property type="component" value="Unassembled WGS sequence"/>
</dbReference>
<protein>
    <submittedName>
        <fullName evidence="2">Uncharacterized protein</fullName>
    </submittedName>
</protein>
<accession>A0A1F4PN73</accession>
<reference evidence="2 3" key="1">
    <citation type="journal article" date="2016" name="Nat. Commun.">
        <title>Thousands of microbial genomes shed light on interconnected biogeochemical processes in an aquifer system.</title>
        <authorList>
            <person name="Anantharaman K."/>
            <person name="Brown C.T."/>
            <person name="Hug L.A."/>
            <person name="Sharon I."/>
            <person name="Castelle C.J."/>
            <person name="Probst A.J."/>
            <person name="Thomas B.C."/>
            <person name="Singh A."/>
            <person name="Wilkins M.J."/>
            <person name="Karaoz U."/>
            <person name="Brodie E.L."/>
            <person name="Williams K.H."/>
            <person name="Hubbard S.S."/>
            <person name="Banfield J.F."/>
        </authorList>
    </citation>
    <scope>NUCLEOTIDE SEQUENCE [LARGE SCALE GENOMIC DNA]</scope>
</reference>
<comment type="caution">
    <text evidence="2">The sequence shown here is derived from an EMBL/GenBank/DDBJ whole genome shotgun (WGS) entry which is preliminary data.</text>
</comment>
<name>A0A1F4PN73_UNCK3</name>
<evidence type="ECO:0000313" key="2">
    <source>
        <dbReference type="EMBL" id="OGB85104.1"/>
    </source>
</evidence>
<organism evidence="2 3">
    <name type="scientific">candidate division Kazan bacterium RIFCSPLOWO2_01_FULL_48_13</name>
    <dbReference type="NCBI Taxonomy" id="1798539"/>
    <lineage>
        <taxon>Bacteria</taxon>
        <taxon>Bacteria division Kazan-3B-28</taxon>
    </lineage>
</organism>
<dbReference type="AlphaFoldDB" id="A0A1F4PN73"/>
<sequence>MVTFLGKVTIKLRKNIVRFWTPVVEQSSLRGAASQNDEGKAWIPDQVWDDKEKQPEGLDPE</sequence>
<gene>
    <name evidence="2" type="ORF">A2994_03665</name>
</gene>
<dbReference type="EMBL" id="METE01000010">
    <property type="protein sequence ID" value="OGB85104.1"/>
    <property type="molecule type" value="Genomic_DNA"/>
</dbReference>
<feature type="region of interest" description="Disordered" evidence="1">
    <location>
        <begin position="29"/>
        <end position="61"/>
    </location>
</feature>